<dbReference type="STRING" id="1142394.PSMK_15000"/>
<evidence type="ECO:0000256" key="1">
    <source>
        <dbReference type="SAM" id="MobiDB-lite"/>
    </source>
</evidence>
<name>I0IEH1_PHYMF</name>
<dbReference type="Proteomes" id="UP000007881">
    <property type="component" value="Chromosome"/>
</dbReference>
<dbReference type="KEGG" id="phm:PSMK_15000"/>
<organism evidence="2 3">
    <name type="scientific">Phycisphaera mikurensis (strain NBRC 102666 / KCTC 22515 / FYK2301M01)</name>
    <dbReference type="NCBI Taxonomy" id="1142394"/>
    <lineage>
        <taxon>Bacteria</taxon>
        <taxon>Pseudomonadati</taxon>
        <taxon>Planctomycetota</taxon>
        <taxon>Phycisphaerae</taxon>
        <taxon>Phycisphaerales</taxon>
        <taxon>Phycisphaeraceae</taxon>
        <taxon>Phycisphaera</taxon>
    </lineage>
</organism>
<dbReference type="AlphaFoldDB" id="I0IEH1"/>
<sequence length="118" mass="12311">MLIPGLAASALVLGGALLVRLAGHAGVPEAGAAIYNPQENVTLLTAGIDGREEGLFVIDHATSTLLVYSVDRGDDQMVLENGLLLDRLFNNPGAAAREPGGNGDSDDQRPRRPDAPRN</sequence>
<proteinExistence type="predicted"/>
<gene>
    <name evidence="2" type="ordered locus">PSMK_15000</name>
</gene>
<keyword evidence="3" id="KW-1185">Reference proteome</keyword>
<protein>
    <submittedName>
        <fullName evidence="2">Uncharacterized protein</fullName>
    </submittedName>
</protein>
<reference evidence="2 3" key="1">
    <citation type="submission" date="2012-02" db="EMBL/GenBank/DDBJ databases">
        <title>Complete genome sequence of Phycisphaera mikurensis NBRC 102666.</title>
        <authorList>
            <person name="Ankai A."/>
            <person name="Hosoyama A."/>
            <person name="Terui Y."/>
            <person name="Sekine M."/>
            <person name="Fukai R."/>
            <person name="Kato Y."/>
            <person name="Nakamura S."/>
            <person name="Yamada-Narita S."/>
            <person name="Kawakoshi A."/>
            <person name="Fukunaga Y."/>
            <person name="Yamazaki S."/>
            <person name="Fujita N."/>
        </authorList>
    </citation>
    <scope>NUCLEOTIDE SEQUENCE [LARGE SCALE GENOMIC DNA]</scope>
    <source>
        <strain evidence="3">NBRC 102666 / KCTC 22515 / FYK2301M01</strain>
    </source>
</reference>
<feature type="compositionally biased region" description="Basic and acidic residues" evidence="1">
    <location>
        <begin position="106"/>
        <end position="118"/>
    </location>
</feature>
<feature type="region of interest" description="Disordered" evidence="1">
    <location>
        <begin position="92"/>
        <end position="118"/>
    </location>
</feature>
<evidence type="ECO:0000313" key="2">
    <source>
        <dbReference type="EMBL" id="BAM03659.1"/>
    </source>
</evidence>
<evidence type="ECO:0000313" key="3">
    <source>
        <dbReference type="Proteomes" id="UP000007881"/>
    </source>
</evidence>
<dbReference type="HOGENOM" id="CLU_2070904_0_0_0"/>
<dbReference type="EMBL" id="AP012338">
    <property type="protein sequence ID" value="BAM03659.1"/>
    <property type="molecule type" value="Genomic_DNA"/>
</dbReference>
<accession>I0IEH1</accession>